<dbReference type="InterPro" id="IPR051164">
    <property type="entry name" value="NmrA-like_oxidored"/>
</dbReference>
<comment type="similarity">
    <text evidence="1">Belongs to the NmrA-type oxidoreductase family.</text>
</comment>
<proteinExistence type="inferred from homology"/>
<dbReference type="SUPFAM" id="SSF51735">
    <property type="entry name" value="NAD(P)-binding Rossmann-fold domains"/>
    <property type="match status" value="1"/>
</dbReference>
<dbReference type="STRING" id="716816.BST96_18000"/>
<dbReference type="OrthoDB" id="9794300at2"/>
<dbReference type="KEGG" id="osg:BST96_18000"/>
<protein>
    <recommendedName>
        <fullName evidence="3">NmrA-like domain-containing protein</fullName>
    </recommendedName>
</protein>
<gene>
    <name evidence="4" type="ORF">BST96_18000</name>
</gene>
<keyword evidence="2" id="KW-0521">NADP</keyword>
<dbReference type="PANTHER" id="PTHR42748">
    <property type="entry name" value="NITROGEN METABOLITE REPRESSION PROTEIN NMRA FAMILY MEMBER"/>
    <property type="match status" value="1"/>
</dbReference>
<keyword evidence="5" id="KW-1185">Reference proteome</keyword>
<sequence>MDRDTAVSMAQQAIKAQNQQIVEDILKLKAEREAQPHSEKPIAELPLIGVTCSTGWECHAIVHELSLTRKYRVRAMYRSKGTRAEERLQRLVDETEKTHPGLLEMRAGVDMYSEEVLTREFADCHGVVLYVTANSAKAGQIENHGNDPLNGRAAVMRQAVAMVNAVQANPSIQHCVTLVFPPDKVTGVTTVEAEIPWWIDQRLRITDFFRGQGLNVTCVHRPAYYYGLHRVDYTTSTADFRGETALSRNLIKEDTVPGINEPDFTVNWVDVRDIGKWVGTIFEYPEVFSNINFSMASCVMSGDECVERCHKINKHGTTFKYKQFPQWVMKMISLFNNEVIYPLRYSQWYNADGNAYDFAHEDDLADLDRIHPRWTFEQKLESWGIDELKPGAK</sequence>
<evidence type="ECO:0000256" key="1">
    <source>
        <dbReference type="ARBA" id="ARBA00006328"/>
    </source>
</evidence>
<dbReference type="EMBL" id="CP019343">
    <property type="protein sequence ID" value="ARN75831.1"/>
    <property type="molecule type" value="Genomic_DNA"/>
</dbReference>
<dbReference type="Proteomes" id="UP000193450">
    <property type="component" value="Chromosome"/>
</dbReference>
<dbReference type="RefSeq" id="WP_085760023.1">
    <property type="nucleotide sequence ID" value="NZ_CP019343.1"/>
</dbReference>
<reference evidence="4 5" key="1">
    <citation type="submission" date="2016-11" db="EMBL/GenBank/DDBJ databases">
        <title>Trade-off between light-utilization and light-protection in marine flavobacteria.</title>
        <authorList>
            <person name="Kumagai Y."/>
        </authorList>
    </citation>
    <scope>NUCLEOTIDE SEQUENCE [LARGE SCALE GENOMIC DNA]</scope>
    <source>
        <strain evidence="4 5">NBRC 107125</strain>
    </source>
</reference>
<evidence type="ECO:0000259" key="3">
    <source>
        <dbReference type="Pfam" id="PF05368"/>
    </source>
</evidence>
<evidence type="ECO:0000313" key="4">
    <source>
        <dbReference type="EMBL" id="ARN75831.1"/>
    </source>
</evidence>
<dbReference type="Gene3D" id="3.90.25.10">
    <property type="entry name" value="UDP-galactose 4-epimerase, domain 1"/>
    <property type="match status" value="1"/>
</dbReference>
<dbReference type="Pfam" id="PF05368">
    <property type="entry name" value="NmrA"/>
    <property type="match status" value="1"/>
</dbReference>
<evidence type="ECO:0000256" key="2">
    <source>
        <dbReference type="ARBA" id="ARBA00022857"/>
    </source>
</evidence>
<dbReference type="InterPro" id="IPR008030">
    <property type="entry name" value="NmrA-like"/>
</dbReference>
<organism evidence="4 5">
    <name type="scientific">Oceanicoccus sagamiensis</name>
    <dbReference type="NCBI Taxonomy" id="716816"/>
    <lineage>
        <taxon>Bacteria</taxon>
        <taxon>Pseudomonadati</taxon>
        <taxon>Pseudomonadota</taxon>
        <taxon>Gammaproteobacteria</taxon>
        <taxon>Cellvibrionales</taxon>
        <taxon>Spongiibacteraceae</taxon>
        <taxon>Oceanicoccus</taxon>
    </lineage>
</organism>
<dbReference type="Gene3D" id="3.40.50.720">
    <property type="entry name" value="NAD(P)-binding Rossmann-like Domain"/>
    <property type="match status" value="1"/>
</dbReference>
<dbReference type="PANTHER" id="PTHR42748:SF7">
    <property type="entry name" value="NMRA LIKE REDOX SENSOR 1-RELATED"/>
    <property type="match status" value="1"/>
</dbReference>
<feature type="domain" description="NmrA-like" evidence="3">
    <location>
        <begin position="48"/>
        <end position="357"/>
    </location>
</feature>
<accession>A0A1X9NF84</accession>
<dbReference type="AlphaFoldDB" id="A0A1X9NF84"/>
<name>A0A1X9NF84_9GAMM</name>
<evidence type="ECO:0000313" key="5">
    <source>
        <dbReference type="Proteomes" id="UP000193450"/>
    </source>
</evidence>
<dbReference type="InterPro" id="IPR036291">
    <property type="entry name" value="NAD(P)-bd_dom_sf"/>
</dbReference>